<reference evidence="1 2" key="1">
    <citation type="submission" date="2019-06" db="EMBL/GenBank/DDBJ databases">
        <title>Whole genome sequence for Cellvibrionaceae sp. R142.</title>
        <authorList>
            <person name="Wang G."/>
        </authorList>
    </citation>
    <scope>NUCLEOTIDE SEQUENCE [LARGE SCALE GENOMIC DNA]</scope>
    <source>
        <strain evidence="1 2">R142</strain>
    </source>
</reference>
<organism evidence="1 2">
    <name type="scientific">Exilibacterium tricleocarpae</name>
    <dbReference type="NCBI Taxonomy" id="2591008"/>
    <lineage>
        <taxon>Bacteria</taxon>
        <taxon>Pseudomonadati</taxon>
        <taxon>Pseudomonadota</taxon>
        <taxon>Gammaproteobacteria</taxon>
        <taxon>Cellvibrionales</taxon>
        <taxon>Cellvibrionaceae</taxon>
        <taxon>Exilibacterium</taxon>
    </lineage>
</organism>
<name>A0A545SY97_9GAMM</name>
<dbReference type="RefSeq" id="WP_142929224.1">
    <property type="nucleotide sequence ID" value="NZ_ML660104.1"/>
</dbReference>
<accession>A0A545SY97</accession>
<evidence type="ECO:0000313" key="2">
    <source>
        <dbReference type="Proteomes" id="UP000319732"/>
    </source>
</evidence>
<proteinExistence type="predicted"/>
<evidence type="ECO:0000313" key="1">
    <source>
        <dbReference type="EMBL" id="TQV69946.1"/>
    </source>
</evidence>
<dbReference type="EMBL" id="VHSG01000026">
    <property type="protein sequence ID" value="TQV69946.1"/>
    <property type="molecule type" value="Genomic_DNA"/>
</dbReference>
<gene>
    <name evidence="1" type="ORF">FKG94_22605</name>
</gene>
<protein>
    <submittedName>
        <fullName evidence="1">Uncharacterized protein</fullName>
    </submittedName>
</protein>
<keyword evidence="2" id="KW-1185">Reference proteome</keyword>
<dbReference type="Proteomes" id="UP000319732">
    <property type="component" value="Unassembled WGS sequence"/>
</dbReference>
<dbReference type="AlphaFoldDB" id="A0A545SY97"/>
<comment type="caution">
    <text evidence="1">The sequence shown here is derived from an EMBL/GenBank/DDBJ whole genome shotgun (WGS) entry which is preliminary data.</text>
</comment>
<sequence>MMDIDHIAEINRSDRSIKEKVEKASTSVEPEVSEVESTKTQARDVIRQARVVYEAKKKRGFKNKGEQAKAETLAQLVLALDHVIKSMDKNGK</sequence>